<organism evidence="8 9">
    <name type="scientific">Chrysochromulina tobinii</name>
    <dbReference type="NCBI Taxonomy" id="1460289"/>
    <lineage>
        <taxon>Eukaryota</taxon>
        <taxon>Haptista</taxon>
        <taxon>Haptophyta</taxon>
        <taxon>Prymnesiophyceae</taxon>
        <taxon>Prymnesiales</taxon>
        <taxon>Chrysochromulinaceae</taxon>
        <taxon>Chrysochromulina</taxon>
    </lineage>
</organism>
<feature type="signal peptide" evidence="6">
    <location>
        <begin position="1"/>
        <end position="17"/>
    </location>
</feature>
<comment type="similarity">
    <text evidence="1">Belongs to the NMT family.</text>
</comment>
<gene>
    <name evidence="8" type="ORF">Ctob_010918</name>
</gene>
<evidence type="ECO:0000256" key="4">
    <source>
        <dbReference type="ARBA" id="ARBA00023315"/>
    </source>
</evidence>
<evidence type="ECO:0000256" key="3">
    <source>
        <dbReference type="ARBA" id="ARBA00022679"/>
    </source>
</evidence>
<dbReference type="PANTHER" id="PTHR11377">
    <property type="entry name" value="N-MYRISTOYL TRANSFERASE"/>
    <property type="match status" value="1"/>
</dbReference>
<dbReference type="GO" id="GO:0004379">
    <property type="term" value="F:glycylpeptide N-tetradecanoyltransferase activity"/>
    <property type="evidence" value="ECO:0007669"/>
    <property type="project" value="UniProtKB-EC"/>
</dbReference>
<dbReference type="InterPro" id="IPR016181">
    <property type="entry name" value="Acyl_CoA_acyltransferase"/>
</dbReference>
<name>A0A0M0JAR2_9EUKA</name>
<feature type="domain" description="Glycylpeptide N-tetradecanoyltransferase N-terminal" evidence="7">
    <location>
        <begin position="28"/>
        <end position="144"/>
    </location>
</feature>
<comment type="caution">
    <text evidence="8">The sequence shown here is derived from an EMBL/GenBank/DDBJ whole genome shotgun (WGS) entry which is preliminary data.</text>
</comment>
<accession>A0A0M0JAR2</accession>
<dbReference type="EMBL" id="JWZX01003170">
    <property type="protein sequence ID" value="KOO23656.1"/>
    <property type="molecule type" value="Genomic_DNA"/>
</dbReference>
<keyword evidence="3 8" id="KW-0808">Transferase</keyword>
<dbReference type="InterPro" id="IPR022676">
    <property type="entry name" value="NMT_N"/>
</dbReference>
<dbReference type="AlphaFoldDB" id="A0A0M0JAR2"/>
<dbReference type="InterPro" id="IPR000903">
    <property type="entry name" value="NMT"/>
</dbReference>
<dbReference type="CDD" id="cd04301">
    <property type="entry name" value="NAT_SF"/>
    <property type="match status" value="1"/>
</dbReference>
<evidence type="ECO:0000256" key="1">
    <source>
        <dbReference type="ARBA" id="ARBA00009469"/>
    </source>
</evidence>
<evidence type="ECO:0000256" key="6">
    <source>
        <dbReference type="SAM" id="SignalP"/>
    </source>
</evidence>
<dbReference type="Pfam" id="PF01233">
    <property type="entry name" value="NMT"/>
    <property type="match status" value="1"/>
</dbReference>
<dbReference type="SUPFAM" id="SSF55729">
    <property type="entry name" value="Acyl-CoA N-acyltransferases (Nat)"/>
    <property type="match status" value="1"/>
</dbReference>
<protein>
    <recommendedName>
        <fullName evidence="2">glycylpeptide N-tetradecanoyltransferase</fullName>
        <ecNumber evidence="2">2.3.1.97</ecNumber>
    </recommendedName>
    <alternativeName>
        <fullName evidence="5">Myristoyl-CoA:protein N-myristoyltransferase</fullName>
    </alternativeName>
</protein>
<proteinExistence type="inferred from homology"/>
<sequence>MLFLTLSAVLSTSASRAEFEFWSASRIARELPPLIEAAYVATDDDELRLDPPPGMLRWMLSPPGMRDELQVGIGVRGEAQLIGFVAAVPSALRLRGERHQAAVEVSLLCLRRQWRGQGLTRVLLEELRRRCDAAGVQLAVYTASRPRRVRPLLRAACFHRPLLAKALLESAFLRAEATDNAADPNESAAAKEQTRITAADVRGGGPLLGFISFTLLPLRSAWGKRLVQAQLLGLALTPGAPTEETLERLVDGALRTARREGAAVFNALAVGDLSPARLAALGFVQGDGETFVHVEHSSAVDAADEPQTIDPSAVSWTPMLS</sequence>
<keyword evidence="4" id="KW-0012">Acyltransferase</keyword>
<feature type="chain" id="PRO_5005601688" description="glycylpeptide N-tetradecanoyltransferase" evidence="6">
    <location>
        <begin position="18"/>
        <end position="321"/>
    </location>
</feature>
<evidence type="ECO:0000313" key="9">
    <source>
        <dbReference type="Proteomes" id="UP000037460"/>
    </source>
</evidence>
<dbReference type="Proteomes" id="UP000037460">
    <property type="component" value="Unassembled WGS sequence"/>
</dbReference>
<dbReference type="PANTHER" id="PTHR11377:SF5">
    <property type="entry name" value="GLYCYLPEPTIDE N-TETRADECANOYLTRANSFERASE"/>
    <property type="match status" value="1"/>
</dbReference>
<dbReference type="EC" id="2.3.1.97" evidence="2"/>
<keyword evidence="9" id="KW-1185">Reference proteome</keyword>
<evidence type="ECO:0000259" key="7">
    <source>
        <dbReference type="Pfam" id="PF01233"/>
    </source>
</evidence>
<reference evidence="9" key="1">
    <citation type="journal article" date="2015" name="PLoS Genet.">
        <title>Genome Sequence and Transcriptome Analyses of Chrysochromulina tobin: Metabolic Tools for Enhanced Algal Fitness in the Prominent Order Prymnesiales (Haptophyceae).</title>
        <authorList>
            <person name="Hovde B.T."/>
            <person name="Deodato C.R."/>
            <person name="Hunsperger H.M."/>
            <person name="Ryken S.A."/>
            <person name="Yost W."/>
            <person name="Jha R.K."/>
            <person name="Patterson J."/>
            <person name="Monnat R.J. Jr."/>
            <person name="Barlow S.B."/>
            <person name="Starkenburg S.R."/>
            <person name="Cattolico R.A."/>
        </authorList>
    </citation>
    <scope>NUCLEOTIDE SEQUENCE</scope>
    <source>
        <strain evidence="9">CCMP291</strain>
    </source>
</reference>
<evidence type="ECO:0000256" key="2">
    <source>
        <dbReference type="ARBA" id="ARBA00012923"/>
    </source>
</evidence>
<evidence type="ECO:0000313" key="8">
    <source>
        <dbReference type="EMBL" id="KOO23656.1"/>
    </source>
</evidence>
<dbReference type="Gene3D" id="3.40.630.170">
    <property type="match status" value="1"/>
</dbReference>
<dbReference type="GO" id="GO:0005737">
    <property type="term" value="C:cytoplasm"/>
    <property type="evidence" value="ECO:0007669"/>
    <property type="project" value="TreeGrafter"/>
</dbReference>
<keyword evidence="6" id="KW-0732">Signal</keyword>
<evidence type="ECO:0000256" key="5">
    <source>
        <dbReference type="ARBA" id="ARBA00031242"/>
    </source>
</evidence>